<proteinExistence type="predicted"/>
<sequence length="102" mass="11394">MMIPVILICSVLHLFLVFEIVPGQSVNTYKVNTTDEGQCHFNGTYYPNGNFSTWEPRCYMALCNTTARELTLVVCNARRIPGCLMPKAPKDGYPACCVEPIC</sequence>
<accession>A0A131Z799</accession>
<dbReference type="EMBL" id="GEDV01001855">
    <property type="protein sequence ID" value="JAP86702.1"/>
    <property type="molecule type" value="Transcribed_RNA"/>
</dbReference>
<name>A0A131Z799_RHIAP</name>
<keyword evidence="1" id="KW-0732">Signal</keyword>
<protein>
    <submittedName>
        <fullName evidence="2">8.9 kDa family member</fullName>
    </submittedName>
</protein>
<dbReference type="AlphaFoldDB" id="A0A131Z799"/>
<feature type="signal peptide" evidence="1">
    <location>
        <begin position="1"/>
        <end position="23"/>
    </location>
</feature>
<evidence type="ECO:0000256" key="1">
    <source>
        <dbReference type="SAM" id="SignalP"/>
    </source>
</evidence>
<organism evidence="2">
    <name type="scientific">Rhipicephalus appendiculatus</name>
    <name type="common">Brown ear tick</name>
    <dbReference type="NCBI Taxonomy" id="34631"/>
    <lineage>
        <taxon>Eukaryota</taxon>
        <taxon>Metazoa</taxon>
        <taxon>Ecdysozoa</taxon>
        <taxon>Arthropoda</taxon>
        <taxon>Chelicerata</taxon>
        <taxon>Arachnida</taxon>
        <taxon>Acari</taxon>
        <taxon>Parasitiformes</taxon>
        <taxon>Ixodida</taxon>
        <taxon>Ixodoidea</taxon>
        <taxon>Ixodidae</taxon>
        <taxon>Rhipicephalinae</taxon>
        <taxon>Rhipicephalus</taxon>
        <taxon>Rhipicephalus</taxon>
    </lineage>
</organism>
<reference evidence="2" key="1">
    <citation type="journal article" date="2016" name="Ticks Tick Borne Dis.">
        <title>De novo assembly and annotation of the salivary gland transcriptome of Rhipicephalus appendiculatus male and female ticks during blood feeding.</title>
        <authorList>
            <person name="de Castro M.H."/>
            <person name="de Klerk D."/>
            <person name="Pienaar R."/>
            <person name="Latif A.A."/>
            <person name="Rees D.J."/>
            <person name="Mans B.J."/>
        </authorList>
    </citation>
    <scope>NUCLEOTIDE SEQUENCE</scope>
    <source>
        <tissue evidence="2">Salivary glands</tissue>
    </source>
</reference>
<feature type="chain" id="PRO_5007286995" evidence="1">
    <location>
        <begin position="24"/>
        <end position="102"/>
    </location>
</feature>
<evidence type="ECO:0000313" key="2">
    <source>
        <dbReference type="EMBL" id="JAP86702.1"/>
    </source>
</evidence>